<evidence type="ECO:0000313" key="2">
    <source>
        <dbReference type="EMBL" id="KXS97897.1"/>
    </source>
</evidence>
<protein>
    <submittedName>
        <fullName evidence="2">Uncharacterized protein</fullName>
    </submittedName>
</protein>
<reference evidence="2 3" key="1">
    <citation type="submission" date="2015-07" db="EMBL/GenBank/DDBJ databases">
        <title>Comparative genomics of the Sigatoka disease complex on banana suggests a link between parallel evolutionary changes in Pseudocercospora fijiensis and Pseudocercospora eumusae and increased virulence on the banana host.</title>
        <authorList>
            <person name="Chang T.-C."/>
            <person name="Salvucci A."/>
            <person name="Crous P.W."/>
            <person name="Stergiopoulos I."/>
        </authorList>
    </citation>
    <scope>NUCLEOTIDE SEQUENCE [LARGE SCALE GENOMIC DNA]</scope>
    <source>
        <strain evidence="2 3">CBS 114824</strain>
    </source>
</reference>
<feature type="compositionally biased region" description="Basic residues" evidence="1">
    <location>
        <begin position="15"/>
        <end position="33"/>
    </location>
</feature>
<evidence type="ECO:0000313" key="3">
    <source>
        <dbReference type="Proteomes" id="UP000070133"/>
    </source>
</evidence>
<accession>A0A139H619</accession>
<comment type="caution">
    <text evidence="2">The sequence shown here is derived from an EMBL/GenBank/DDBJ whole genome shotgun (WGS) entry which is preliminary data.</text>
</comment>
<dbReference type="EMBL" id="LFZN01000130">
    <property type="protein sequence ID" value="KXS97897.1"/>
    <property type="molecule type" value="Genomic_DNA"/>
</dbReference>
<gene>
    <name evidence="2" type="ORF">AC578_5043</name>
</gene>
<dbReference type="AlphaFoldDB" id="A0A139H619"/>
<proteinExistence type="predicted"/>
<sequence>MARDQSGRRGMGNAIRRRSVPSRRAKTLSRQPKKAYNNLAPTCNCGFLASTAQWKGRITEKVL</sequence>
<feature type="region of interest" description="Disordered" evidence="1">
    <location>
        <begin position="1"/>
        <end position="33"/>
    </location>
</feature>
<dbReference type="Proteomes" id="UP000070133">
    <property type="component" value="Unassembled WGS sequence"/>
</dbReference>
<organism evidence="2 3">
    <name type="scientific">Pseudocercospora eumusae</name>
    <dbReference type="NCBI Taxonomy" id="321146"/>
    <lineage>
        <taxon>Eukaryota</taxon>
        <taxon>Fungi</taxon>
        <taxon>Dikarya</taxon>
        <taxon>Ascomycota</taxon>
        <taxon>Pezizomycotina</taxon>
        <taxon>Dothideomycetes</taxon>
        <taxon>Dothideomycetidae</taxon>
        <taxon>Mycosphaerellales</taxon>
        <taxon>Mycosphaerellaceae</taxon>
        <taxon>Pseudocercospora</taxon>
    </lineage>
</organism>
<evidence type="ECO:0000256" key="1">
    <source>
        <dbReference type="SAM" id="MobiDB-lite"/>
    </source>
</evidence>
<keyword evidence="3" id="KW-1185">Reference proteome</keyword>
<name>A0A139H619_9PEZI</name>